<accession>A0A328CBR3</accession>
<keyword evidence="2" id="KW-0813">Transport</keyword>
<evidence type="ECO:0000313" key="7">
    <source>
        <dbReference type="Proteomes" id="UP000249169"/>
    </source>
</evidence>
<dbReference type="InterPro" id="IPR017871">
    <property type="entry name" value="ABC_transporter-like_CS"/>
</dbReference>
<dbReference type="EMBL" id="QHKO01000002">
    <property type="protein sequence ID" value="RAL23567.1"/>
    <property type="molecule type" value="Genomic_DNA"/>
</dbReference>
<feature type="domain" description="ABC transporter" evidence="5">
    <location>
        <begin position="7"/>
        <end position="239"/>
    </location>
</feature>
<dbReference type="CDD" id="cd03235">
    <property type="entry name" value="ABC_Metallic_Cations"/>
    <property type="match status" value="1"/>
</dbReference>
<dbReference type="GO" id="GO:0005524">
    <property type="term" value="F:ATP binding"/>
    <property type="evidence" value="ECO:0007669"/>
    <property type="project" value="UniProtKB-KW"/>
</dbReference>
<dbReference type="FunFam" id="3.40.50.300:FF:000134">
    <property type="entry name" value="Iron-enterobactin ABC transporter ATP-binding protein"/>
    <property type="match status" value="1"/>
</dbReference>
<evidence type="ECO:0000256" key="4">
    <source>
        <dbReference type="ARBA" id="ARBA00022840"/>
    </source>
</evidence>
<dbReference type="InterPro" id="IPR027417">
    <property type="entry name" value="P-loop_NTPase"/>
</dbReference>
<dbReference type="Pfam" id="PF00005">
    <property type="entry name" value="ABC_tran"/>
    <property type="match status" value="1"/>
</dbReference>
<dbReference type="SUPFAM" id="SSF52540">
    <property type="entry name" value="P-loop containing nucleoside triphosphate hydrolases"/>
    <property type="match status" value="1"/>
</dbReference>
<gene>
    <name evidence="6" type="ORF">DL240_05255</name>
</gene>
<dbReference type="PROSITE" id="PS50893">
    <property type="entry name" value="ABC_TRANSPORTER_2"/>
    <property type="match status" value="1"/>
</dbReference>
<keyword evidence="7" id="KW-1185">Reference proteome</keyword>
<name>A0A328CBR3_9DELT</name>
<proteinExistence type="inferred from homology"/>
<organism evidence="6 7">
    <name type="scientific">Lujinxingia litoralis</name>
    <dbReference type="NCBI Taxonomy" id="2211119"/>
    <lineage>
        <taxon>Bacteria</taxon>
        <taxon>Deltaproteobacteria</taxon>
        <taxon>Bradymonadales</taxon>
        <taxon>Lujinxingiaceae</taxon>
        <taxon>Lujinxingia</taxon>
    </lineage>
</organism>
<dbReference type="GO" id="GO:0016887">
    <property type="term" value="F:ATP hydrolysis activity"/>
    <property type="evidence" value="ECO:0007669"/>
    <property type="project" value="InterPro"/>
</dbReference>
<evidence type="ECO:0000259" key="5">
    <source>
        <dbReference type="PROSITE" id="PS50893"/>
    </source>
</evidence>
<sequence>MSTQLALEIRDLSLSYGVVRAVEDVNLNIEQGRLVGIIGPNGAGKSTLIKAIAGAKDPDHGTIRIVGETGRAGRRKLTYVPQRGAVDWDFPISAEGVVRQGRFGGLGLLRRFGKADRRAVQDALDAVAMTSLKDRQIGELSGGQQQRVFLARALAQGGEVFLMDEPFAGVDAATEKAIMAVLRELRDAGKTVLVVHHDLVTVADYFDEIVLLNRTTVAHGPTSRVFTPENMRATYGGHLAIFDAQSQIEAVE</sequence>
<dbReference type="PANTHER" id="PTHR42734:SF5">
    <property type="entry name" value="IRON TRANSPORT SYSTEM ATP-BINDING PROTEIN HI_0361-RELATED"/>
    <property type="match status" value="1"/>
</dbReference>
<comment type="similarity">
    <text evidence="1">Belongs to the ABC transporter superfamily.</text>
</comment>
<dbReference type="OrthoDB" id="9805130at2"/>
<reference evidence="6 7" key="1">
    <citation type="submission" date="2018-05" db="EMBL/GenBank/DDBJ databases">
        <title>Lujinxingia marina gen. nov. sp. nov., a new facultative anaerobic member of the class Deltaproteobacteria, and proposal of Lujinxingaceae fam. nov.</title>
        <authorList>
            <person name="Li C.-M."/>
        </authorList>
    </citation>
    <scope>NUCLEOTIDE SEQUENCE [LARGE SCALE GENOMIC DNA]</scope>
    <source>
        <strain evidence="6 7">B210</strain>
    </source>
</reference>
<keyword evidence="4 6" id="KW-0067">ATP-binding</keyword>
<dbReference type="PROSITE" id="PS00211">
    <property type="entry name" value="ABC_TRANSPORTER_1"/>
    <property type="match status" value="1"/>
</dbReference>
<dbReference type="SMART" id="SM00382">
    <property type="entry name" value="AAA"/>
    <property type="match status" value="1"/>
</dbReference>
<dbReference type="AlphaFoldDB" id="A0A328CBR3"/>
<dbReference type="Gene3D" id="3.40.50.300">
    <property type="entry name" value="P-loop containing nucleotide triphosphate hydrolases"/>
    <property type="match status" value="1"/>
</dbReference>
<protein>
    <submittedName>
        <fullName evidence="6">Manganese ABC transporter ATP-binding protein</fullName>
    </submittedName>
</protein>
<evidence type="ECO:0000256" key="1">
    <source>
        <dbReference type="ARBA" id="ARBA00005417"/>
    </source>
</evidence>
<comment type="caution">
    <text evidence="6">The sequence shown here is derived from an EMBL/GenBank/DDBJ whole genome shotgun (WGS) entry which is preliminary data.</text>
</comment>
<evidence type="ECO:0000256" key="2">
    <source>
        <dbReference type="ARBA" id="ARBA00022448"/>
    </source>
</evidence>
<dbReference type="InterPro" id="IPR050153">
    <property type="entry name" value="Metal_Ion_Import_ABC"/>
</dbReference>
<dbReference type="RefSeq" id="WP_111728825.1">
    <property type="nucleotide sequence ID" value="NZ_QHKO01000002.1"/>
</dbReference>
<evidence type="ECO:0000256" key="3">
    <source>
        <dbReference type="ARBA" id="ARBA00022741"/>
    </source>
</evidence>
<dbReference type="InterPro" id="IPR003439">
    <property type="entry name" value="ABC_transporter-like_ATP-bd"/>
</dbReference>
<dbReference type="PANTHER" id="PTHR42734">
    <property type="entry name" value="METAL TRANSPORT SYSTEM ATP-BINDING PROTEIN TM_0124-RELATED"/>
    <property type="match status" value="1"/>
</dbReference>
<keyword evidence="3" id="KW-0547">Nucleotide-binding</keyword>
<dbReference type="InterPro" id="IPR003593">
    <property type="entry name" value="AAA+_ATPase"/>
</dbReference>
<dbReference type="Proteomes" id="UP000249169">
    <property type="component" value="Unassembled WGS sequence"/>
</dbReference>
<evidence type="ECO:0000313" key="6">
    <source>
        <dbReference type="EMBL" id="RAL23567.1"/>
    </source>
</evidence>